<dbReference type="GO" id="GO:0140662">
    <property type="term" value="F:ATP-dependent protein folding chaperone"/>
    <property type="evidence" value="ECO:0007669"/>
    <property type="project" value="InterPro"/>
</dbReference>
<dbReference type="GO" id="GO:0005524">
    <property type="term" value="F:ATP binding"/>
    <property type="evidence" value="ECO:0007669"/>
    <property type="project" value="InterPro"/>
</dbReference>
<gene>
    <name evidence="5" type="ORF">T459_09269</name>
</gene>
<dbReference type="STRING" id="4072.A0A2G2ZYV8"/>
<dbReference type="InterPro" id="IPR054722">
    <property type="entry name" value="PolX-like_BBD"/>
</dbReference>
<dbReference type="PANTHER" id="PTHR11528">
    <property type="entry name" value="HEAT SHOCK PROTEIN 90 FAMILY MEMBER"/>
    <property type="match status" value="1"/>
</dbReference>
<feature type="region of interest" description="Disordered" evidence="3">
    <location>
        <begin position="60"/>
        <end position="97"/>
    </location>
</feature>
<dbReference type="GO" id="GO:0016887">
    <property type="term" value="F:ATP hydrolysis activity"/>
    <property type="evidence" value="ECO:0007669"/>
    <property type="project" value="InterPro"/>
</dbReference>
<dbReference type="InterPro" id="IPR001404">
    <property type="entry name" value="Hsp90_fam"/>
</dbReference>
<dbReference type="GO" id="GO:0051082">
    <property type="term" value="F:unfolded protein binding"/>
    <property type="evidence" value="ECO:0007669"/>
    <property type="project" value="InterPro"/>
</dbReference>
<evidence type="ECO:0000313" key="5">
    <source>
        <dbReference type="EMBL" id="PHT87163.1"/>
    </source>
</evidence>
<name>A0A2G2ZYV8_CAPAN</name>
<evidence type="ECO:0000256" key="3">
    <source>
        <dbReference type="SAM" id="MobiDB-lite"/>
    </source>
</evidence>
<evidence type="ECO:0000259" key="4">
    <source>
        <dbReference type="Pfam" id="PF22936"/>
    </source>
</evidence>
<sequence length="205" mass="23460">MAATRLNDENTWFLDSGCTQHMTSKQKYIKKLESAKGIVKLVDKTTLKIVGKGTVAIKAPKVGTTSGSPDSSNNNSSNSDYTFHEDQKNEDDGMDNCDDVSNNDEQYKCKHCKEKIRAWKMFIMDNCEDLMPEYLGFVKGVVDSNYLSLNISCEMLQQNKILKVIRKNLVKKCFEMFNEIIENKKDQLADIFTQTFPKETLREQL</sequence>
<dbReference type="Gramene" id="PHT87163">
    <property type="protein sequence ID" value="PHT87163"/>
    <property type="gene ID" value="T459_09269"/>
</dbReference>
<dbReference type="SUPFAM" id="SSF54211">
    <property type="entry name" value="Ribosomal protein S5 domain 2-like"/>
    <property type="match status" value="1"/>
</dbReference>
<protein>
    <recommendedName>
        <fullName evidence="4">Retrovirus-related Pol polyprotein from transposon TNT 1-94-like beta-barrel domain-containing protein</fullName>
    </recommendedName>
</protein>
<dbReference type="Proteomes" id="UP000222542">
    <property type="component" value="Unassembled WGS sequence"/>
</dbReference>
<comment type="caution">
    <text evidence="5">The sequence shown here is derived from an EMBL/GenBank/DDBJ whole genome shotgun (WGS) entry which is preliminary data.</text>
</comment>
<reference evidence="5 6" key="1">
    <citation type="journal article" date="2014" name="Nat. Genet.">
        <title>Genome sequence of the hot pepper provides insights into the evolution of pungency in Capsicum species.</title>
        <authorList>
            <person name="Kim S."/>
            <person name="Park M."/>
            <person name="Yeom S.I."/>
            <person name="Kim Y.M."/>
            <person name="Lee J.M."/>
            <person name="Lee H.A."/>
            <person name="Seo E."/>
            <person name="Choi J."/>
            <person name="Cheong K."/>
            <person name="Kim K.T."/>
            <person name="Jung K."/>
            <person name="Lee G.W."/>
            <person name="Oh S.K."/>
            <person name="Bae C."/>
            <person name="Kim S.B."/>
            <person name="Lee H.Y."/>
            <person name="Kim S.Y."/>
            <person name="Kim M.S."/>
            <person name="Kang B.C."/>
            <person name="Jo Y.D."/>
            <person name="Yang H.B."/>
            <person name="Jeong H.J."/>
            <person name="Kang W.H."/>
            <person name="Kwon J.K."/>
            <person name="Shin C."/>
            <person name="Lim J.Y."/>
            <person name="Park J.H."/>
            <person name="Huh J.H."/>
            <person name="Kim J.S."/>
            <person name="Kim B.D."/>
            <person name="Cohen O."/>
            <person name="Paran I."/>
            <person name="Suh M.C."/>
            <person name="Lee S.B."/>
            <person name="Kim Y.K."/>
            <person name="Shin Y."/>
            <person name="Noh S.J."/>
            <person name="Park J."/>
            <person name="Seo Y.S."/>
            <person name="Kwon S.Y."/>
            <person name="Kim H.A."/>
            <person name="Park J.M."/>
            <person name="Kim H.J."/>
            <person name="Choi S.B."/>
            <person name="Bosland P.W."/>
            <person name="Reeves G."/>
            <person name="Jo S.H."/>
            <person name="Lee B.W."/>
            <person name="Cho H.T."/>
            <person name="Choi H.S."/>
            <person name="Lee M.S."/>
            <person name="Yu Y."/>
            <person name="Do Choi Y."/>
            <person name="Park B.S."/>
            <person name="van Deynze A."/>
            <person name="Ashrafi H."/>
            <person name="Hill T."/>
            <person name="Kim W.T."/>
            <person name="Pai H.S."/>
            <person name="Ahn H.K."/>
            <person name="Yeam I."/>
            <person name="Giovannoni J.J."/>
            <person name="Rose J.K."/>
            <person name="Sorensen I."/>
            <person name="Lee S.J."/>
            <person name="Kim R.W."/>
            <person name="Choi I.Y."/>
            <person name="Choi B.S."/>
            <person name="Lim J.S."/>
            <person name="Lee Y.H."/>
            <person name="Choi D."/>
        </authorList>
    </citation>
    <scope>NUCLEOTIDE SEQUENCE [LARGE SCALE GENOMIC DNA]</scope>
    <source>
        <strain evidence="6">cv. CM334</strain>
    </source>
</reference>
<feature type="domain" description="Retrovirus-related Pol polyprotein from transposon TNT 1-94-like beta-barrel" evidence="4">
    <location>
        <begin position="12"/>
        <end position="60"/>
    </location>
</feature>
<reference evidence="5 6" key="2">
    <citation type="journal article" date="2017" name="Genome Biol.">
        <title>New reference genome sequences of hot pepper reveal the massive evolution of plant disease-resistance genes by retroduplication.</title>
        <authorList>
            <person name="Kim S."/>
            <person name="Park J."/>
            <person name="Yeom S.I."/>
            <person name="Kim Y.M."/>
            <person name="Seo E."/>
            <person name="Kim K.T."/>
            <person name="Kim M.S."/>
            <person name="Lee J.M."/>
            <person name="Cheong K."/>
            <person name="Shin H.S."/>
            <person name="Kim S.B."/>
            <person name="Han K."/>
            <person name="Lee J."/>
            <person name="Park M."/>
            <person name="Lee H.A."/>
            <person name="Lee H.Y."/>
            <person name="Lee Y."/>
            <person name="Oh S."/>
            <person name="Lee J.H."/>
            <person name="Choi E."/>
            <person name="Choi E."/>
            <person name="Lee S.E."/>
            <person name="Jeon J."/>
            <person name="Kim H."/>
            <person name="Choi G."/>
            <person name="Song H."/>
            <person name="Lee J."/>
            <person name="Lee S.C."/>
            <person name="Kwon J.K."/>
            <person name="Lee H.Y."/>
            <person name="Koo N."/>
            <person name="Hong Y."/>
            <person name="Kim R.W."/>
            <person name="Kang W.H."/>
            <person name="Huh J.H."/>
            <person name="Kang B.C."/>
            <person name="Yang T.J."/>
            <person name="Lee Y.H."/>
            <person name="Bennetzen J.L."/>
            <person name="Choi D."/>
        </authorList>
    </citation>
    <scope>NUCLEOTIDE SEQUENCE [LARGE SCALE GENOMIC DNA]</scope>
    <source>
        <strain evidence="6">cv. CM334</strain>
    </source>
</reference>
<dbReference type="EMBL" id="AYRZ02000003">
    <property type="protein sequence ID" value="PHT87163.1"/>
    <property type="molecule type" value="Genomic_DNA"/>
</dbReference>
<dbReference type="Gene3D" id="3.30.230.80">
    <property type="match status" value="1"/>
</dbReference>
<accession>A0A2G2ZYV8</accession>
<dbReference type="Pfam" id="PF00183">
    <property type="entry name" value="HSP90"/>
    <property type="match status" value="1"/>
</dbReference>
<keyword evidence="6" id="KW-1185">Reference proteome</keyword>
<organism evidence="5 6">
    <name type="scientific">Capsicum annuum</name>
    <name type="common">Capsicum pepper</name>
    <dbReference type="NCBI Taxonomy" id="4072"/>
    <lineage>
        <taxon>Eukaryota</taxon>
        <taxon>Viridiplantae</taxon>
        <taxon>Streptophyta</taxon>
        <taxon>Embryophyta</taxon>
        <taxon>Tracheophyta</taxon>
        <taxon>Spermatophyta</taxon>
        <taxon>Magnoliopsida</taxon>
        <taxon>eudicotyledons</taxon>
        <taxon>Gunneridae</taxon>
        <taxon>Pentapetalae</taxon>
        <taxon>asterids</taxon>
        <taxon>lamiids</taxon>
        <taxon>Solanales</taxon>
        <taxon>Solanaceae</taxon>
        <taxon>Solanoideae</taxon>
        <taxon>Capsiceae</taxon>
        <taxon>Capsicum</taxon>
    </lineage>
</organism>
<proteinExistence type="inferred from homology"/>
<dbReference type="AlphaFoldDB" id="A0A2G2ZYV8"/>
<keyword evidence="2" id="KW-0143">Chaperone</keyword>
<evidence type="ECO:0000256" key="2">
    <source>
        <dbReference type="ARBA" id="ARBA00023186"/>
    </source>
</evidence>
<evidence type="ECO:0000256" key="1">
    <source>
        <dbReference type="ARBA" id="ARBA00008239"/>
    </source>
</evidence>
<feature type="compositionally biased region" description="Basic and acidic residues" evidence="3">
    <location>
        <begin position="82"/>
        <end position="91"/>
    </location>
</feature>
<evidence type="ECO:0000313" key="6">
    <source>
        <dbReference type="Proteomes" id="UP000222542"/>
    </source>
</evidence>
<dbReference type="Pfam" id="PF22936">
    <property type="entry name" value="Pol_BBD"/>
    <property type="match status" value="1"/>
</dbReference>
<dbReference type="InterPro" id="IPR020568">
    <property type="entry name" value="Ribosomal_Su5_D2-typ_SF"/>
</dbReference>
<comment type="similarity">
    <text evidence="1">Belongs to the heat shock protein 90 family.</text>
</comment>